<accession>A0A8J2KVJ9</accession>
<keyword evidence="2" id="KW-1185">Reference proteome</keyword>
<proteinExistence type="predicted"/>
<dbReference type="Proteomes" id="UP000708208">
    <property type="component" value="Unassembled WGS sequence"/>
</dbReference>
<evidence type="ECO:0000313" key="1">
    <source>
        <dbReference type="EMBL" id="CAG7822256.1"/>
    </source>
</evidence>
<name>A0A8J2KVJ9_9HEXA</name>
<feature type="non-terminal residue" evidence="1">
    <location>
        <position position="13"/>
    </location>
</feature>
<comment type="caution">
    <text evidence="1">The sequence shown here is derived from an EMBL/GenBank/DDBJ whole genome shotgun (WGS) entry which is preliminary data.</text>
</comment>
<reference evidence="1" key="1">
    <citation type="submission" date="2021-06" db="EMBL/GenBank/DDBJ databases">
        <authorList>
            <person name="Hodson N. C."/>
            <person name="Mongue J. A."/>
            <person name="Jaron S. K."/>
        </authorList>
    </citation>
    <scope>NUCLEOTIDE SEQUENCE</scope>
</reference>
<dbReference type="EMBL" id="CAJVCH010525867">
    <property type="protein sequence ID" value="CAG7822256.1"/>
    <property type="molecule type" value="Genomic_DNA"/>
</dbReference>
<feature type="non-terminal residue" evidence="1">
    <location>
        <position position="1"/>
    </location>
</feature>
<organism evidence="1 2">
    <name type="scientific">Allacma fusca</name>
    <dbReference type="NCBI Taxonomy" id="39272"/>
    <lineage>
        <taxon>Eukaryota</taxon>
        <taxon>Metazoa</taxon>
        <taxon>Ecdysozoa</taxon>
        <taxon>Arthropoda</taxon>
        <taxon>Hexapoda</taxon>
        <taxon>Collembola</taxon>
        <taxon>Symphypleona</taxon>
        <taxon>Sminthuridae</taxon>
        <taxon>Allacma</taxon>
    </lineage>
</organism>
<evidence type="ECO:0000313" key="2">
    <source>
        <dbReference type="Proteomes" id="UP000708208"/>
    </source>
</evidence>
<sequence>DVCHGDSGGSIDE</sequence>
<protein>
    <submittedName>
        <fullName evidence="1">Uncharacterized protein</fullName>
    </submittedName>
</protein>
<gene>
    <name evidence="1" type="ORF">AFUS01_LOCUS32539</name>
</gene>